<protein>
    <submittedName>
        <fullName evidence="1">Uncharacterized protein</fullName>
    </submittedName>
</protein>
<dbReference type="EMBL" id="CM044705">
    <property type="protein sequence ID" value="KAI5661932.1"/>
    <property type="molecule type" value="Genomic_DNA"/>
</dbReference>
<evidence type="ECO:0000313" key="1">
    <source>
        <dbReference type="EMBL" id="KAI5661932.1"/>
    </source>
</evidence>
<keyword evidence="2" id="KW-1185">Reference proteome</keyword>
<proteinExistence type="predicted"/>
<organism evidence="1 2">
    <name type="scientific">Catharanthus roseus</name>
    <name type="common">Madagascar periwinkle</name>
    <name type="synonym">Vinca rosea</name>
    <dbReference type="NCBI Taxonomy" id="4058"/>
    <lineage>
        <taxon>Eukaryota</taxon>
        <taxon>Viridiplantae</taxon>
        <taxon>Streptophyta</taxon>
        <taxon>Embryophyta</taxon>
        <taxon>Tracheophyta</taxon>
        <taxon>Spermatophyta</taxon>
        <taxon>Magnoliopsida</taxon>
        <taxon>eudicotyledons</taxon>
        <taxon>Gunneridae</taxon>
        <taxon>Pentapetalae</taxon>
        <taxon>asterids</taxon>
        <taxon>lamiids</taxon>
        <taxon>Gentianales</taxon>
        <taxon>Apocynaceae</taxon>
        <taxon>Rauvolfioideae</taxon>
        <taxon>Vinceae</taxon>
        <taxon>Catharanthinae</taxon>
        <taxon>Catharanthus</taxon>
    </lineage>
</organism>
<name>A0ACC0ALR9_CATRO</name>
<evidence type="ECO:0000313" key="2">
    <source>
        <dbReference type="Proteomes" id="UP001060085"/>
    </source>
</evidence>
<accession>A0ACC0ALR9</accession>
<dbReference type="Proteomes" id="UP001060085">
    <property type="component" value="Linkage Group LG05"/>
</dbReference>
<gene>
    <name evidence="1" type="ORF">M9H77_21255</name>
</gene>
<reference evidence="2" key="1">
    <citation type="journal article" date="2023" name="Nat. Plants">
        <title>Single-cell RNA sequencing provides a high-resolution roadmap for understanding the multicellular compartmentation of specialized metabolism.</title>
        <authorList>
            <person name="Sun S."/>
            <person name="Shen X."/>
            <person name="Li Y."/>
            <person name="Li Y."/>
            <person name="Wang S."/>
            <person name="Li R."/>
            <person name="Zhang H."/>
            <person name="Shen G."/>
            <person name="Guo B."/>
            <person name="Wei J."/>
            <person name="Xu J."/>
            <person name="St-Pierre B."/>
            <person name="Chen S."/>
            <person name="Sun C."/>
        </authorList>
    </citation>
    <scope>NUCLEOTIDE SEQUENCE [LARGE SCALE GENOMIC DNA]</scope>
</reference>
<sequence length="340" mass="39718">MSDFIPEEILVQIFKRVPPKSLVRFRCVSKSWNSLVSSSYFVTLQNEWARASSRSILTGHFSRMQLYSIRRKNEVFSVENEVKKAFPFEYKRYNKSFRIIGSCNGLICLCYDESEFETQFILWNPSIGKRIALPLPRVTFENSVRSSEFGFGYDTESNDFKVVRLTGLKRENEEDDFPPIFEVFSLSRGKWREINPSPSQNWIVQFSRSFAFVNGKLHWLAYNLYNNVKKKVQGFDLTHEVFDEMSLPELSGESIKEVAVDKDSLVLLAYGPLPSGISYDDKMYWGQQCSVWAMEEYGDGKSWTKMFRVHFEELLSLRKPSSKVLFGRVLVLQRKVMLCW</sequence>
<comment type="caution">
    <text evidence="1">The sequence shown here is derived from an EMBL/GenBank/DDBJ whole genome shotgun (WGS) entry which is preliminary data.</text>
</comment>